<dbReference type="Pfam" id="PF00107">
    <property type="entry name" value="ADH_zinc_N"/>
    <property type="match status" value="1"/>
</dbReference>
<sequence length="365" mass="37336">MIVARAAVLRGRGTAFEIEGIAVGEPRPHEVLVRVVAVGVCHTDLLVRDGVLPPPVPVVLGHEGSGVVAAVGDAVTGLAVGDRVVLSPSSCGRCANCRGGHPMNCATWGPLNLRGRRPDGSTAYRDAAGQELNGHFFGQSSFAEHVVVHERNVVPVGDRDVPLDLLGPLGCGVQTGAGAVLEVLRPSAGSSLLVLGAGAVGLSAVMAARVAGCTTVVVSDPNEERLALAEHLGATHVHPAPDDLATRVVAATGGGVDAAVDAVGLPATTRTALDAVRAGGTAVVAGSAGAGREVAVNMTQLMTRTLRGVIEGDCVPALLIPRLLDLHLAGRFPFDELVRRYAFDEINKAVEDSEAGRTVKPVLVF</sequence>
<dbReference type="InterPro" id="IPR020843">
    <property type="entry name" value="ER"/>
</dbReference>
<comment type="cofactor">
    <cofactor evidence="1 6">
        <name>Zn(2+)</name>
        <dbReference type="ChEBI" id="CHEBI:29105"/>
    </cofactor>
</comment>
<dbReference type="SUPFAM" id="SSF51735">
    <property type="entry name" value="NAD(P)-binding Rossmann-fold domains"/>
    <property type="match status" value="1"/>
</dbReference>
<dbReference type="Gene3D" id="3.40.50.720">
    <property type="entry name" value="NAD(P)-binding Rossmann-like Domain"/>
    <property type="match status" value="1"/>
</dbReference>
<evidence type="ECO:0000256" key="4">
    <source>
        <dbReference type="ARBA" id="ARBA00022833"/>
    </source>
</evidence>
<name>A0A5Q0HES7_SACSY</name>
<dbReference type="KEGG" id="ssyi:EKG83_24460"/>
<protein>
    <submittedName>
        <fullName evidence="8">NAD(P)-dependent alcohol dehydrogenase</fullName>
    </submittedName>
</protein>
<dbReference type="GO" id="GO:0016491">
    <property type="term" value="F:oxidoreductase activity"/>
    <property type="evidence" value="ECO:0007669"/>
    <property type="project" value="UniProtKB-KW"/>
</dbReference>
<dbReference type="SUPFAM" id="SSF50129">
    <property type="entry name" value="GroES-like"/>
    <property type="match status" value="1"/>
</dbReference>
<dbReference type="PANTHER" id="PTHR43350">
    <property type="entry name" value="NAD-DEPENDENT ALCOHOL DEHYDROGENASE"/>
    <property type="match status" value="1"/>
</dbReference>
<evidence type="ECO:0000256" key="3">
    <source>
        <dbReference type="ARBA" id="ARBA00022723"/>
    </source>
</evidence>
<dbReference type="Proteomes" id="UP000325787">
    <property type="component" value="Chromosome"/>
</dbReference>
<dbReference type="PROSITE" id="PS00059">
    <property type="entry name" value="ADH_ZINC"/>
    <property type="match status" value="1"/>
</dbReference>
<reference evidence="9" key="1">
    <citation type="journal article" date="2021" name="Curr. Microbiol.">
        <title>Complete genome of nocamycin-producing strain Saccharothrix syringae NRRL B-16468 reveals the biosynthetic potential for secondary metabolites.</title>
        <authorList>
            <person name="Mo X."/>
            <person name="Yang S."/>
        </authorList>
    </citation>
    <scope>NUCLEOTIDE SEQUENCE [LARGE SCALE GENOMIC DNA]</scope>
    <source>
        <strain evidence="9">ATCC 51364 / DSM 43886 / JCM 6844 / KCTC 9398 / NBRC 14523 / NRRL B-16468 / INA 2240</strain>
    </source>
</reference>
<keyword evidence="9" id="KW-1185">Reference proteome</keyword>
<dbReference type="PANTHER" id="PTHR43350:SF21">
    <property type="entry name" value="S-NITROSOMYCOTHIOL REDUCTASE MSCR"/>
    <property type="match status" value="1"/>
</dbReference>
<dbReference type="GO" id="GO:0008270">
    <property type="term" value="F:zinc ion binding"/>
    <property type="evidence" value="ECO:0007669"/>
    <property type="project" value="InterPro"/>
</dbReference>
<evidence type="ECO:0000313" key="8">
    <source>
        <dbReference type="EMBL" id="QFZ24474.1"/>
    </source>
</evidence>
<evidence type="ECO:0000256" key="2">
    <source>
        <dbReference type="ARBA" id="ARBA00008072"/>
    </source>
</evidence>
<dbReference type="InterPro" id="IPR036291">
    <property type="entry name" value="NAD(P)-bd_dom_sf"/>
</dbReference>
<dbReference type="InterPro" id="IPR013149">
    <property type="entry name" value="ADH-like_C"/>
</dbReference>
<dbReference type="SMART" id="SM00829">
    <property type="entry name" value="PKS_ER"/>
    <property type="match status" value="1"/>
</dbReference>
<gene>
    <name evidence="8" type="ORF">EKG83_24460</name>
</gene>
<dbReference type="InterPro" id="IPR002328">
    <property type="entry name" value="ADH_Zn_CS"/>
</dbReference>
<feature type="domain" description="Enoyl reductase (ER)" evidence="7">
    <location>
        <begin position="13"/>
        <end position="363"/>
    </location>
</feature>
<keyword evidence="5" id="KW-0560">Oxidoreductase</keyword>
<comment type="similarity">
    <text evidence="2 6">Belongs to the zinc-containing alcohol dehydrogenase family.</text>
</comment>
<dbReference type="AlphaFoldDB" id="A0A5Q0HES7"/>
<proteinExistence type="inferred from homology"/>
<dbReference type="RefSeq" id="WP_033432445.1">
    <property type="nucleotide sequence ID" value="NZ_CP034550.1"/>
</dbReference>
<dbReference type="OrthoDB" id="3265141at2"/>
<organism evidence="8 9">
    <name type="scientific">Saccharothrix syringae</name>
    <name type="common">Nocardiopsis syringae</name>
    <dbReference type="NCBI Taxonomy" id="103733"/>
    <lineage>
        <taxon>Bacteria</taxon>
        <taxon>Bacillati</taxon>
        <taxon>Actinomycetota</taxon>
        <taxon>Actinomycetes</taxon>
        <taxon>Pseudonocardiales</taxon>
        <taxon>Pseudonocardiaceae</taxon>
        <taxon>Saccharothrix</taxon>
    </lineage>
</organism>
<dbReference type="Pfam" id="PF08240">
    <property type="entry name" value="ADH_N"/>
    <property type="match status" value="1"/>
</dbReference>
<evidence type="ECO:0000256" key="6">
    <source>
        <dbReference type="RuleBase" id="RU361277"/>
    </source>
</evidence>
<keyword evidence="3 6" id="KW-0479">Metal-binding</keyword>
<evidence type="ECO:0000259" key="7">
    <source>
        <dbReference type="SMART" id="SM00829"/>
    </source>
</evidence>
<dbReference type="CDD" id="cd08278">
    <property type="entry name" value="benzyl_alcohol_DH"/>
    <property type="match status" value="1"/>
</dbReference>
<dbReference type="Gene3D" id="3.90.180.10">
    <property type="entry name" value="Medium-chain alcohol dehydrogenases, catalytic domain"/>
    <property type="match status" value="1"/>
</dbReference>
<dbReference type="InterPro" id="IPR011032">
    <property type="entry name" value="GroES-like_sf"/>
</dbReference>
<accession>A0A5Q0HES7</accession>
<evidence type="ECO:0000256" key="1">
    <source>
        <dbReference type="ARBA" id="ARBA00001947"/>
    </source>
</evidence>
<dbReference type="InterPro" id="IPR013154">
    <property type="entry name" value="ADH-like_N"/>
</dbReference>
<evidence type="ECO:0000313" key="9">
    <source>
        <dbReference type="Proteomes" id="UP000325787"/>
    </source>
</evidence>
<evidence type="ECO:0000256" key="5">
    <source>
        <dbReference type="ARBA" id="ARBA00023002"/>
    </source>
</evidence>
<dbReference type="EMBL" id="CP034550">
    <property type="protein sequence ID" value="QFZ24474.1"/>
    <property type="molecule type" value="Genomic_DNA"/>
</dbReference>
<keyword evidence="4 6" id="KW-0862">Zinc</keyword>